<keyword evidence="1" id="KW-0812">Transmembrane</keyword>
<accession>A0A0C2ILF2</accession>
<keyword evidence="4" id="KW-1185">Reference proteome</keyword>
<evidence type="ECO:0000256" key="1">
    <source>
        <dbReference type="SAM" id="Phobius"/>
    </source>
</evidence>
<evidence type="ECO:0000256" key="2">
    <source>
        <dbReference type="SAM" id="SignalP"/>
    </source>
</evidence>
<organism evidence="3 4">
    <name type="scientific">Thelohanellus kitauei</name>
    <name type="common">Myxosporean</name>
    <dbReference type="NCBI Taxonomy" id="669202"/>
    <lineage>
        <taxon>Eukaryota</taxon>
        <taxon>Metazoa</taxon>
        <taxon>Cnidaria</taxon>
        <taxon>Myxozoa</taxon>
        <taxon>Myxosporea</taxon>
        <taxon>Bivalvulida</taxon>
        <taxon>Platysporina</taxon>
        <taxon>Myxobolidae</taxon>
        <taxon>Thelohanellus</taxon>
    </lineage>
</organism>
<dbReference type="EMBL" id="JWZT01003569">
    <property type="protein sequence ID" value="KII66259.1"/>
    <property type="molecule type" value="Genomic_DNA"/>
</dbReference>
<sequence>MFFLGMLPFLTALVGLGTWYRKDIADFVSTLLIEENRIFVVGSSYYEEHYPPPKESDIDDLEEDEDLPIHEIEEIERIKFQQSLDSKQNKKTVFSAGKAIHPPKSKPKIERMDKVIDNEEVPPQLIVAFVSMFLFMVSLAAILLYVVKNRCNNRHEDEVELLKV</sequence>
<comment type="caution">
    <text evidence="3">The sequence shown here is derived from an EMBL/GenBank/DDBJ whole genome shotgun (WGS) entry which is preliminary data.</text>
</comment>
<name>A0A0C2ILF2_THEKT</name>
<evidence type="ECO:0000313" key="4">
    <source>
        <dbReference type="Proteomes" id="UP000031668"/>
    </source>
</evidence>
<reference evidence="3 4" key="1">
    <citation type="journal article" date="2014" name="Genome Biol. Evol.">
        <title>The genome of the myxosporean Thelohanellus kitauei shows adaptations to nutrient acquisition within its fish host.</title>
        <authorList>
            <person name="Yang Y."/>
            <person name="Xiong J."/>
            <person name="Zhou Z."/>
            <person name="Huo F."/>
            <person name="Miao W."/>
            <person name="Ran C."/>
            <person name="Liu Y."/>
            <person name="Zhang J."/>
            <person name="Feng J."/>
            <person name="Wang M."/>
            <person name="Wang M."/>
            <person name="Wang L."/>
            <person name="Yao B."/>
        </authorList>
    </citation>
    <scope>NUCLEOTIDE SEQUENCE [LARGE SCALE GENOMIC DNA]</scope>
    <source>
        <strain evidence="3">Wuqing</strain>
    </source>
</reference>
<feature type="chain" id="PRO_5002167063" evidence="2">
    <location>
        <begin position="26"/>
        <end position="164"/>
    </location>
</feature>
<proteinExistence type="predicted"/>
<evidence type="ECO:0000313" key="3">
    <source>
        <dbReference type="EMBL" id="KII66259.1"/>
    </source>
</evidence>
<keyword evidence="1" id="KW-1133">Transmembrane helix</keyword>
<keyword evidence="2" id="KW-0732">Signal</keyword>
<keyword evidence="1" id="KW-0472">Membrane</keyword>
<dbReference type="AlphaFoldDB" id="A0A0C2ILF2"/>
<feature type="signal peptide" evidence="2">
    <location>
        <begin position="1"/>
        <end position="25"/>
    </location>
</feature>
<dbReference type="Proteomes" id="UP000031668">
    <property type="component" value="Unassembled WGS sequence"/>
</dbReference>
<protein>
    <submittedName>
        <fullName evidence="3">Uncharacterized protein</fullName>
    </submittedName>
</protein>
<feature type="transmembrane region" description="Helical" evidence="1">
    <location>
        <begin position="125"/>
        <end position="147"/>
    </location>
</feature>
<gene>
    <name evidence="3" type="ORF">RF11_13697</name>
</gene>